<dbReference type="InterPro" id="IPR023408">
    <property type="entry name" value="MscS_beta-dom_sf"/>
</dbReference>
<evidence type="ECO:0000256" key="1">
    <source>
        <dbReference type="ARBA" id="ARBA00004141"/>
    </source>
</evidence>
<feature type="transmembrane region" description="Helical" evidence="9">
    <location>
        <begin position="279"/>
        <end position="297"/>
    </location>
</feature>
<gene>
    <name evidence="11" type="ORF">Cgig2_000148</name>
</gene>
<evidence type="ECO:0000256" key="2">
    <source>
        <dbReference type="ARBA" id="ARBA00008017"/>
    </source>
</evidence>
<sequence length="814" mass="92384">MSPQSQIQNSHAIEIMEGDLHTKDTKRSRLRSRLPIVKKIAWVSVLLCVASIFHAYLIVIPVVVMLLLTVALLVIRLLQFTKRGDGFNHVIQLKFLVRSWICITTLSIITLTFVNVPVRIIPDPPGLEFMLWELGTAGYTVCIYCLSCALPAIIHRLVPRIKLDHNESGINVPEAVSELINCLLYWLFDTKLKEGPYFSPLQGELLGIFAWRWVEKAIVAIIGYNSIRLFTYGMVWLLKKVCRALDPGPRSNPHWYLLVLDNLLPRKQVIYYANGMKSSITFILTSLMLLCIWLQYFGKHLHQGIQAVVVFRMGAWTSISLLVCSVLWLIKTCVLLAWEANVVYDRLESPILEARKQLYFLGLLGRHKYDIFKLQYRDNPPKNLFLRFCRSFFKVATPDIKYRSRTDKEDSWSTGEVKKLLAQKKKAVRDDLLMPKGHTPTMHDIKEVTLYLQEAKYALSNKNYASDILRYLKSNNPSGDDYGAPVRMEIPCLTVIPRVRVEHLKQLIICQNYLLPPVQDLKDQPSSKETENKIQPSSSGLVEQTENIAEDNVQPSSERTVEEAEKNARSLFNQNENNAQCSSEGTANQIENSVHSSARETEIHDWKYFQDMLNSVDFMAMTSNESSAPYADSRDSDVQTVNYGNATSSEEVISFQIIQIWMEMAQKNCLFLANAVSSGTELVDYLNAIIGGVIIGATFIMWLLLTKLASTKVLVVIASPLVAASFIFGDACKNLFHSIILVYVLHPFDVGDLCDIHEDNKLEVKSINVWKTTFSKTDEAGNQVEVIYPNSELANKKVINYRTKLNVRRAVVSG</sequence>
<dbReference type="EMBL" id="JAKOGI010000004">
    <property type="protein sequence ID" value="KAJ8452559.1"/>
    <property type="molecule type" value="Genomic_DNA"/>
</dbReference>
<evidence type="ECO:0000256" key="6">
    <source>
        <dbReference type="ARBA" id="ARBA00023136"/>
    </source>
</evidence>
<feature type="compositionally biased region" description="Polar residues" evidence="8">
    <location>
        <begin position="533"/>
        <end position="558"/>
    </location>
</feature>
<feature type="transmembrane region" description="Helical" evidence="9">
    <location>
        <begin position="59"/>
        <end position="78"/>
    </location>
</feature>
<keyword evidence="5" id="KW-0406">Ion transport</keyword>
<dbReference type="OrthoDB" id="1723921at2759"/>
<keyword evidence="5" id="KW-0813">Transport</keyword>
<protein>
    <recommendedName>
        <fullName evidence="10">Mechanosensitive ion channel MscS domain-containing protein</fullName>
    </recommendedName>
</protein>
<dbReference type="GO" id="GO:0005886">
    <property type="term" value="C:plasma membrane"/>
    <property type="evidence" value="ECO:0007669"/>
    <property type="project" value="TreeGrafter"/>
</dbReference>
<reference evidence="11" key="1">
    <citation type="submission" date="2022-04" db="EMBL/GenBank/DDBJ databases">
        <title>Carnegiea gigantea Genome sequencing and assembly v2.</title>
        <authorList>
            <person name="Copetti D."/>
            <person name="Sanderson M.J."/>
            <person name="Burquez A."/>
            <person name="Wojciechowski M.F."/>
        </authorList>
    </citation>
    <scope>NUCLEOTIDE SEQUENCE</scope>
    <source>
        <strain evidence="11">SGP5-SGP5p</strain>
        <tissue evidence="11">Aerial part</tissue>
    </source>
</reference>
<dbReference type="GO" id="GO:0050982">
    <property type="term" value="P:detection of mechanical stimulus"/>
    <property type="evidence" value="ECO:0007669"/>
    <property type="project" value="TreeGrafter"/>
</dbReference>
<accession>A0A9Q1L131</accession>
<dbReference type="InterPro" id="IPR010920">
    <property type="entry name" value="LSM_dom_sf"/>
</dbReference>
<dbReference type="GO" id="GO:0006820">
    <property type="term" value="P:monoatomic anion transport"/>
    <property type="evidence" value="ECO:0007669"/>
    <property type="project" value="TreeGrafter"/>
</dbReference>
<comment type="subcellular location">
    <subcellularLocation>
        <location evidence="1">Membrane</location>
        <topology evidence="1">Multi-pass membrane protein</topology>
    </subcellularLocation>
</comment>
<feature type="domain" description="Mechanosensitive ion channel MscS" evidence="10">
    <location>
        <begin position="732"/>
        <end position="802"/>
    </location>
</feature>
<evidence type="ECO:0000256" key="8">
    <source>
        <dbReference type="SAM" id="MobiDB-lite"/>
    </source>
</evidence>
<evidence type="ECO:0000256" key="3">
    <source>
        <dbReference type="ARBA" id="ARBA00022692"/>
    </source>
</evidence>
<evidence type="ECO:0000259" key="10">
    <source>
        <dbReference type="Pfam" id="PF00924"/>
    </source>
</evidence>
<keyword evidence="7" id="KW-0407">Ion channel</keyword>
<comment type="similarity">
    <text evidence="2">Belongs to the MscS (TC 1.A.23) family.</text>
</comment>
<proteinExistence type="inferred from homology"/>
<dbReference type="Pfam" id="PF00924">
    <property type="entry name" value="MS_channel_2nd"/>
    <property type="match status" value="1"/>
</dbReference>
<evidence type="ECO:0000256" key="5">
    <source>
        <dbReference type="ARBA" id="ARBA00023065"/>
    </source>
</evidence>
<feature type="transmembrane region" description="Helical" evidence="9">
    <location>
        <begin position="138"/>
        <end position="158"/>
    </location>
</feature>
<dbReference type="InterPro" id="IPR016688">
    <property type="entry name" value="MscS-like_plants/fungi"/>
</dbReference>
<feature type="transmembrane region" description="Helical" evidence="9">
    <location>
        <begin position="685"/>
        <end position="705"/>
    </location>
</feature>
<evidence type="ECO:0000313" key="11">
    <source>
        <dbReference type="EMBL" id="KAJ8452559.1"/>
    </source>
</evidence>
<evidence type="ECO:0000313" key="12">
    <source>
        <dbReference type="Proteomes" id="UP001153076"/>
    </source>
</evidence>
<keyword evidence="4 9" id="KW-1133">Transmembrane helix</keyword>
<dbReference type="GO" id="GO:0008381">
    <property type="term" value="F:mechanosensitive monoatomic ion channel activity"/>
    <property type="evidence" value="ECO:0007669"/>
    <property type="project" value="TreeGrafter"/>
</dbReference>
<dbReference type="InterPro" id="IPR006685">
    <property type="entry name" value="MscS_channel_2nd"/>
</dbReference>
<dbReference type="Gene3D" id="2.30.30.60">
    <property type="match status" value="1"/>
</dbReference>
<keyword evidence="6 9" id="KW-0472">Membrane</keyword>
<feature type="region of interest" description="Disordered" evidence="8">
    <location>
        <begin position="521"/>
        <end position="566"/>
    </location>
</feature>
<feature type="transmembrane region" description="Helical" evidence="9">
    <location>
        <begin position="309"/>
        <end position="330"/>
    </location>
</feature>
<evidence type="ECO:0000256" key="4">
    <source>
        <dbReference type="ARBA" id="ARBA00022989"/>
    </source>
</evidence>
<name>A0A9Q1L131_9CARY</name>
<evidence type="ECO:0000256" key="9">
    <source>
        <dbReference type="SAM" id="Phobius"/>
    </source>
</evidence>
<dbReference type="AlphaFoldDB" id="A0A9Q1L131"/>
<comment type="caution">
    <text evidence="11">The sequence shown here is derived from an EMBL/GenBank/DDBJ whole genome shotgun (WGS) entry which is preliminary data.</text>
</comment>
<dbReference type="Proteomes" id="UP001153076">
    <property type="component" value="Unassembled WGS sequence"/>
</dbReference>
<organism evidence="11 12">
    <name type="scientific">Carnegiea gigantea</name>
    <dbReference type="NCBI Taxonomy" id="171969"/>
    <lineage>
        <taxon>Eukaryota</taxon>
        <taxon>Viridiplantae</taxon>
        <taxon>Streptophyta</taxon>
        <taxon>Embryophyta</taxon>
        <taxon>Tracheophyta</taxon>
        <taxon>Spermatophyta</taxon>
        <taxon>Magnoliopsida</taxon>
        <taxon>eudicotyledons</taxon>
        <taxon>Gunneridae</taxon>
        <taxon>Pentapetalae</taxon>
        <taxon>Caryophyllales</taxon>
        <taxon>Cactineae</taxon>
        <taxon>Cactaceae</taxon>
        <taxon>Cactoideae</taxon>
        <taxon>Echinocereeae</taxon>
        <taxon>Carnegiea</taxon>
    </lineage>
</organism>
<feature type="transmembrane region" description="Helical" evidence="9">
    <location>
        <begin position="99"/>
        <end position="118"/>
    </location>
</feature>
<dbReference type="PANTHER" id="PTHR31618">
    <property type="entry name" value="MECHANOSENSITIVE ION CHANNEL PROTEIN 5"/>
    <property type="match status" value="1"/>
</dbReference>
<dbReference type="PANTHER" id="PTHR31618:SF7">
    <property type="entry name" value="MECHANOSENSITIVE ION CHANNEL PROTEIN"/>
    <property type="match status" value="1"/>
</dbReference>
<dbReference type="SUPFAM" id="SSF50182">
    <property type="entry name" value="Sm-like ribonucleoproteins"/>
    <property type="match status" value="1"/>
</dbReference>
<feature type="compositionally biased region" description="Basic and acidic residues" evidence="8">
    <location>
        <begin position="521"/>
        <end position="532"/>
    </location>
</feature>
<feature type="transmembrane region" description="Helical" evidence="9">
    <location>
        <begin position="712"/>
        <end position="729"/>
    </location>
</feature>
<keyword evidence="3 9" id="KW-0812">Transmembrane</keyword>
<keyword evidence="12" id="KW-1185">Reference proteome</keyword>
<evidence type="ECO:0000256" key="7">
    <source>
        <dbReference type="ARBA" id="ARBA00023303"/>
    </source>
</evidence>